<keyword evidence="2 5" id="KW-0489">Methyltransferase</keyword>
<dbReference type="PANTHER" id="PTHR44942:SF4">
    <property type="entry name" value="METHYLTRANSFERASE TYPE 11 DOMAIN-CONTAINING PROTEIN"/>
    <property type="match status" value="1"/>
</dbReference>
<dbReference type="Proteomes" id="UP000315385">
    <property type="component" value="Unassembled WGS sequence"/>
</dbReference>
<comment type="caution">
    <text evidence="5">The sequence shown here is derived from an EMBL/GenBank/DDBJ whole genome shotgun (WGS) entry which is preliminary data.</text>
</comment>
<keyword evidence="3 5" id="KW-0808">Transferase</keyword>
<organism evidence="5 6">
    <name type="scientific">Halonotius roseus</name>
    <dbReference type="NCBI Taxonomy" id="2511997"/>
    <lineage>
        <taxon>Archaea</taxon>
        <taxon>Methanobacteriati</taxon>
        <taxon>Methanobacteriota</taxon>
        <taxon>Stenosarchaea group</taxon>
        <taxon>Halobacteria</taxon>
        <taxon>Halobacteriales</taxon>
        <taxon>Haloferacaceae</taxon>
        <taxon>Halonotius</taxon>
    </lineage>
</organism>
<dbReference type="Gene3D" id="3.40.50.150">
    <property type="entry name" value="Vaccinia Virus protein VP39"/>
    <property type="match status" value="1"/>
</dbReference>
<dbReference type="GO" id="GO:0032259">
    <property type="term" value="P:methylation"/>
    <property type="evidence" value="ECO:0007669"/>
    <property type="project" value="UniProtKB-KW"/>
</dbReference>
<sequence length="187" mass="19904">MGFHTFDPAKAARLDDESRYQFCSRDELLGALAAGGGADDHLLDLGSGTGFYTTALAPFFDRVSAVDIQPEMHDHFRDNGVPANVSLVESSTDSLPLADSSVDAVVSTMTAHELPLAATLTELRRVLDADGRLVIVDWSAEGRGEAGPPRSERLGAADLRESLTEAGFSVERAEERGETLLIAATSN</sequence>
<protein>
    <submittedName>
        <fullName evidence="5">Class I SAM-dependent methyltransferase</fullName>
    </submittedName>
</protein>
<gene>
    <name evidence="5" type="ORF">EWF95_10295</name>
</gene>
<name>A0A544QLE9_9EURY</name>
<dbReference type="CDD" id="cd02440">
    <property type="entry name" value="AdoMet_MTases"/>
    <property type="match status" value="1"/>
</dbReference>
<comment type="similarity">
    <text evidence="1">Belongs to the methyltransferase superfamily.</text>
</comment>
<dbReference type="SUPFAM" id="SSF53335">
    <property type="entry name" value="S-adenosyl-L-methionine-dependent methyltransferases"/>
    <property type="match status" value="1"/>
</dbReference>
<proteinExistence type="inferred from homology"/>
<evidence type="ECO:0000256" key="3">
    <source>
        <dbReference type="ARBA" id="ARBA00022679"/>
    </source>
</evidence>
<dbReference type="PANTHER" id="PTHR44942">
    <property type="entry name" value="METHYLTRANSF_11 DOMAIN-CONTAINING PROTEIN"/>
    <property type="match status" value="1"/>
</dbReference>
<evidence type="ECO:0000313" key="5">
    <source>
        <dbReference type="EMBL" id="TQQ79402.1"/>
    </source>
</evidence>
<dbReference type="GO" id="GO:0008757">
    <property type="term" value="F:S-adenosylmethionine-dependent methyltransferase activity"/>
    <property type="evidence" value="ECO:0007669"/>
    <property type="project" value="InterPro"/>
</dbReference>
<feature type="domain" description="Methyltransferase type 11" evidence="4">
    <location>
        <begin position="43"/>
        <end position="135"/>
    </location>
</feature>
<dbReference type="EMBL" id="SESI01000003">
    <property type="protein sequence ID" value="TQQ79402.1"/>
    <property type="molecule type" value="Genomic_DNA"/>
</dbReference>
<dbReference type="OrthoDB" id="302307at2157"/>
<evidence type="ECO:0000256" key="2">
    <source>
        <dbReference type="ARBA" id="ARBA00022603"/>
    </source>
</evidence>
<evidence type="ECO:0000259" key="4">
    <source>
        <dbReference type="Pfam" id="PF08241"/>
    </source>
</evidence>
<reference evidence="5 6" key="1">
    <citation type="submission" date="2019-02" db="EMBL/GenBank/DDBJ databases">
        <title>Halonotius sp. a new haloqrchaeon isolated from saline water.</title>
        <authorList>
            <person name="Duran-Viseras A."/>
            <person name="Sanchez-Porro C."/>
            <person name="Ventosa A."/>
        </authorList>
    </citation>
    <scope>NUCLEOTIDE SEQUENCE [LARGE SCALE GENOMIC DNA]</scope>
    <source>
        <strain evidence="5 6">F9-27</strain>
    </source>
</reference>
<dbReference type="InterPro" id="IPR013216">
    <property type="entry name" value="Methyltransf_11"/>
</dbReference>
<evidence type="ECO:0000256" key="1">
    <source>
        <dbReference type="ARBA" id="ARBA00008361"/>
    </source>
</evidence>
<dbReference type="RefSeq" id="WP_142443992.1">
    <property type="nucleotide sequence ID" value="NZ_SESI01000003.1"/>
</dbReference>
<evidence type="ECO:0000313" key="6">
    <source>
        <dbReference type="Proteomes" id="UP000315385"/>
    </source>
</evidence>
<accession>A0A544QLE9</accession>
<dbReference type="InterPro" id="IPR051052">
    <property type="entry name" value="Diverse_substrate_MTase"/>
</dbReference>
<dbReference type="Pfam" id="PF08241">
    <property type="entry name" value="Methyltransf_11"/>
    <property type="match status" value="1"/>
</dbReference>
<dbReference type="InterPro" id="IPR029063">
    <property type="entry name" value="SAM-dependent_MTases_sf"/>
</dbReference>
<dbReference type="AlphaFoldDB" id="A0A544QLE9"/>
<keyword evidence="6" id="KW-1185">Reference proteome</keyword>